<gene>
    <name evidence="3" type="ORF">SAMN05216354_1601</name>
</gene>
<protein>
    <recommendedName>
        <fullName evidence="2">DUF1648 domain-containing protein</fullName>
    </recommendedName>
</protein>
<keyword evidence="1" id="KW-0472">Membrane</keyword>
<accession>A0A1H5US08</accession>
<evidence type="ECO:0000313" key="4">
    <source>
        <dbReference type="Proteomes" id="UP000236735"/>
    </source>
</evidence>
<keyword evidence="1" id="KW-0812">Transmembrane</keyword>
<dbReference type="EMBL" id="FNUV01000003">
    <property type="protein sequence ID" value="SEF76997.1"/>
    <property type="molecule type" value="Genomic_DNA"/>
</dbReference>
<feature type="transmembrane region" description="Helical" evidence="1">
    <location>
        <begin position="15"/>
        <end position="35"/>
    </location>
</feature>
<name>A0A1H5US08_XYLRU</name>
<feature type="transmembrane region" description="Helical" evidence="1">
    <location>
        <begin position="61"/>
        <end position="82"/>
    </location>
</feature>
<feature type="domain" description="DUF1648" evidence="2">
    <location>
        <begin position="22"/>
        <end position="61"/>
    </location>
</feature>
<evidence type="ECO:0000256" key="1">
    <source>
        <dbReference type="SAM" id="Phobius"/>
    </source>
</evidence>
<feature type="transmembrane region" description="Helical" evidence="1">
    <location>
        <begin position="129"/>
        <end position="149"/>
    </location>
</feature>
<proteinExistence type="predicted"/>
<evidence type="ECO:0000259" key="2">
    <source>
        <dbReference type="Pfam" id="PF07853"/>
    </source>
</evidence>
<keyword evidence="1" id="KW-1133">Transmembrane helix</keyword>
<dbReference type="Proteomes" id="UP000236735">
    <property type="component" value="Unassembled WGS sequence"/>
</dbReference>
<reference evidence="3 4" key="1">
    <citation type="submission" date="2016-10" db="EMBL/GenBank/DDBJ databases">
        <authorList>
            <person name="de Groot N.N."/>
        </authorList>
    </citation>
    <scope>NUCLEOTIDE SEQUENCE [LARGE SCALE GENOMIC DNA]</scope>
    <source>
        <strain evidence="3 4">AR32</strain>
    </source>
</reference>
<dbReference type="AlphaFoldDB" id="A0A1H5US08"/>
<evidence type="ECO:0000313" key="3">
    <source>
        <dbReference type="EMBL" id="SEF76997.1"/>
    </source>
</evidence>
<organism evidence="3 4">
    <name type="scientific">Xylanibacter ruminicola</name>
    <name type="common">Prevotella ruminicola</name>
    <dbReference type="NCBI Taxonomy" id="839"/>
    <lineage>
        <taxon>Bacteria</taxon>
        <taxon>Pseudomonadati</taxon>
        <taxon>Bacteroidota</taxon>
        <taxon>Bacteroidia</taxon>
        <taxon>Bacteroidales</taxon>
        <taxon>Prevotellaceae</taxon>
        <taxon>Xylanibacter</taxon>
    </lineage>
</organism>
<dbReference type="RefSeq" id="WP_091766145.1">
    <property type="nucleotide sequence ID" value="NZ_FNUV01000003.1"/>
</dbReference>
<dbReference type="Pfam" id="PF07853">
    <property type="entry name" value="DUF1648"/>
    <property type="match status" value="1"/>
</dbReference>
<feature type="transmembrane region" description="Helical" evidence="1">
    <location>
        <begin position="103"/>
        <end position="123"/>
    </location>
</feature>
<sequence>MKEEIKVYRTKEGTIFEVIFLILAIVVWGLIIWFVKQAPDIVPTHFDASGTPNAWGSAVRISIPCAIITIVGISMMILCYFPKCFNLAEKHKTPRNYALSIRMLRIFGLFMLLLALVIAWTSLRSTSHSPIPIISIIVIMVIIAIYTSIATHRN</sequence>
<dbReference type="InterPro" id="IPR012867">
    <property type="entry name" value="DUF1648"/>
</dbReference>